<comment type="caution">
    <text evidence="1">The sequence shown here is derived from an EMBL/GenBank/DDBJ whole genome shotgun (WGS) entry which is preliminary data.</text>
</comment>
<dbReference type="RefSeq" id="WP_344926492.1">
    <property type="nucleotide sequence ID" value="NZ_BAAAYK010000038.1"/>
</dbReference>
<sequence length="200" mass="20867">MSGPRKVVTTTETVLRELGSPVESTAHRAAAAAVIPNPWAGRGHVADLSAEVERIAPGLARTLHDELTAALTTANGGKAEITAFGKAAIVGLDGEIEHGAALIHTPYFGNVLRELAGGTAVIVFSDERGPAGTTLTVPIWHKTDAATRSHYQTIPVRIPDAPAADEIVVIAAASTGPRPNARIGDRKTDPVVRLADLEDR</sequence>
<name>A0ABP6RSM8_9PSEU</name>
<dbReference type="InterPro" id="IPR009569">
    <property type="entry name" value="AA_synth_put"/>
</dbReference>
<dbReference type="Gene3D" id="3.30.1330.110">
    <property type="entry name" value="BB2672"/>
    <property type="match status" value="1"/>
</dbReference>
<dbReference type="SUPFAM" id="SSF160519">
    <property type="entry name" value="BB2672-like"/>
    <property type="match status" value="1"/>
</dbReference>
<protein>
    <submittedName>
        <fullName evidence="1">Amino acid synthesis family protein</fullName>
    </submittedName>
</protein>
<dbReference type="EMBL" id="BAAAYK010000038">
    <property type="protein sequence ID" value="GAA3357461.1"/>
    <property type="molecule type" value="Genomic_DNA"/>
</dbReference>
<proteinExistence type="predicted"/>
<dbReference type="Proteomes" id="UP001500483">
    <property type="component" value="Unassembled WGS sequence"/>
</dbReference>
<dbReference type="Pfam" id="PF06684">
    <property type="entry name" value="AA_synth"/>
    <property type="match status" value="1"/>
</dbReference>
<keyword evidence="2" id="KW-1185">Reference proteome</keyword>
<reference evidence="2" key="1">
    <citation type="journal article" date="2019" name="Int. J. Syst. Evol. Microbiol.">
        <title>The Global Catalogue of Microorganisms (GCM) 10K type strain sequencing project: providing services to taxonomists for standard genome sequencing and annotation.</title>
        <authorList>
            <consortium name="The Broad Institute Genomics Platform"/>
            <consortium name="The Broad Institute Genome Sequencing Center for Infectious Disease"/>
            <person name="Wu L."/>
            <person name="Ma J."/>
        </authorList>
    </citation>
    <scope>NUCLEOTIDE SEQUENCE [LARGE SCALE GENOMIC DNA]</scope>
    <source>
        <strain evidence="2">JCM 9687</strain>
    </source>
</reference>
<evidence type="ECO:0000313" key="2">
    <source>
        <dbReference type="Proteomes" id="UP001500483"/>
    </source>
</evidence>
<organism evidence="1 2">
    <name type="scientific">Saccharopolyspora gregorii</name>
    <dbReference type="NCBI Taxonomy" id="33914"/>
    <lineage>
        <taxon>Bacteria</taxon>
        <taxon>Bacillati</taxon>
        <taxon>Actinomycetota</taxon>
        <taxon>Actinomycetes</taxon>
        <taxon>Pseudonocardiales</taxon>
        <taxon>Pseudonocardiaceae</taxon>
        <taxon>Saccharopolyspora</taxon>
    </lineage>
</organism>
<dbReference type="InterPro" id="IPR035936">
    <property type="entry name" value="BB2672"/>
</dbReference>
<evidence type="ECO:0000313" key="1">
    <source>
        <dbReference type="EMBL" id="GAA3357461.1"/>
    </source>
</evidence>
<accession>A0ABP6RSM8</accession>
<gene>
    <name evidence="1" type="ORF">GCM10020366_25610</name>
</gene>